<dbReference type="EMBL" id="CP022604">
    <property type="protein sequence ID" value="ASV85553.1"/>
    <property type="molecule type" value="Genomic_DNA"/>
</dbReference>
<sequence>MSAIAIARLNFSAERNVLKGSRPVQALGQFALCSAGMVLPYRHHRLAHPEKCEAVFG</sequence>
<proteinExistence type="predicted"/>
<accession>A0A248UFE8</accession>
<evidence type="ECO:0000313" key="2">
    <source>
        <dbReference type="Proteomes" id="UP000215256"/>
    </source>
</evidence>
<organism evidence="1 2">
    <name type="scientific">Ochrobactrum quorumnocens</name>
    <dbReference type="NCBI Taxonomy" id="271865"/>
    <lineage>
        <taxon>Bacteria</taxon>
        <taxon>Pseudomonadati</taxon>
        <taxon>Pseudomonadota</taxon>
        <taxon>Alphaproteobacteria</taxon>
        <taxon>Hyphomicrobiales</taxon>
        <taxon>Brucellaceae</taxon>
        <taxon>Brucella/Ochrobactrum group</taxon>
        <taxon>Ochrobactrum</taxon>
    </lineage>
</organism>
<evidence type="ECO:0000313" key="1">
    <source>
        <dbReference type="EMBL" id="ASV85553.1"/>
    </source>
</evidence>
<reference evidence="1 2" key="1">
    <citation type="submission" date="2017-07" db="EMBL/GenBank/DDBJ databases">
        <title>Phylogenetic study on the rhizospheric bacterium Ochrobactrum sp. A44.</title>
        <authorList>
            <person name="Krzyzanowska D.M."/>
            <person name="Ossowicki A."/>
            <person name="Rajewska M."/>
            <person name="Maciag T."/>
            <person name="Kaczynski Z."/>
            <person name="Czerwicka M."/>
            <person name="Jafra S."/>
        </authorList>
    </citation>
    <scope>NUCLEOTIDE SEQUENCE [LARGE SCALE GENOMIC DNA]</scope>
    <source>
        <strain evidence="1 2">A44</strain>
    </source>
</reference>
<gene>
    <name evidence="1" type="ORF">CES85_0112</name>
</gene>
<protein>
    <submittedName>
        <fullName evidence="1">Uncharacterized protein</fullName>
    </submittedName>
</protein>
<dbReference type="AlphaFoldDB" id="A0A248UFE8"/>
<dbReference type="KEGG" id="och:CES85_0112"/>
<name>A0A248UFE8_9HYPH</name>
<dbReference type="Proteomes" id="UP000215256">
    <property type="component" value="Chromosome 1"/>
</dbReference>